<keyword evidence="12" id="KW-0472">Membrane</keyword>
<dbReference type="EMBL" id="JAJAGQ010000006">
    <property type="protein sequence ID" value="KAJ8560140.1"/>
    <property type="molecule type" value="Genomic_DNA"/>
</dbReference>
<dbReference type="InterPro" id="IPR013083">
    <property type="entry name" value="Znf_RING/FYVE/PHD"/>
</dbReference>
<evidence type="ECO:0000256" key="1">
    <source>
        <dbReference type="ARBA" id="ARBA00000900"/>
    </source>
</evidence>
<evidence type="ECO:0000256" key="10">
    <source>
        <dbReference type="ARBA" id="ARBA00022833"/>
    </source>
</evidence>
<keyword evidence="11" id="KW-1133">Transmembrane helix</keyword>
<dbReference type="GO" id="GO:0061630">
    <property type="term" value="F:ubiquitin protein ligase activity"/>
    <property type="evidence" value="ECO:0007669"/>
    <property type="project" value="UniProtKB-EC"/>
</dbReference>
<dbReference type="SMART" id="SM00184">
    <property type="entry name" value="RING"/>
    <property type="match status" value="1"/>
</dbReference>
<proteinExistence type="inferred from homology"/>
<keyword evidence="5" id="KW-0808">Transferase</keyword>
<evidence type="ECO:0000256" key="12">
    <source>
        <dbReference type="ARBA" id="ARBA00023136"/>
    </source>
</evidence>
<comment type="similarity">
    <text evidence="13">Belongs to the RING-type zinc finger family. ATL subfamily.</text>
</comment>
<comment type="pathway">
    <text evidence="3">Protein modification; protein ubiquitination.</text>
</comment>
<gene>
    <name evidence="17" type="ORF">K7X08_004198</name>
</gene>
<reference evidence="18" key="1">
    <citation type="journal article" date="2023" name="Proc. Natl. Acad. Sci. U.S.A.">
        <title>Genomic and structural basis for evolution of tropane alkaloid biosynthesis.</title>
        <authorList>
            <person name="Wanga Y.-J."/>
            <person name="Taina T."/>
            <person name="Yua J.-Y."/>
            <person name="Lia J."/>
            <person name="Xua B."/>
            <person name="Chenc J."/>
            <person name="D'Auriad J.C."/>
            <person name="Huanga J.-P."/>
            <person name="Huanga S.-X."/>
        </authorList>
    </citation>
    <scope>NUCLEOTIDE SEQUENCE [LARGE SCALE GENOMIC DNA]</scope>
    <source>
        <strain evidence="18">cv. KIB-2019</strain>
    </source>
</reference>
<dbReference type="CDD" id="cd16461">
    <property type="entry name" value="RING-H2_EL5-like"/>
    <property type="match status" value="1"/>
</dbReference>
<dbReference type="GO" id="GO:0016020">
    <property type="term" value="C:membrane"/>
    <property type="evidence" value="ECO:0007669"/>
    <property type="project" value="UniProtKB-SubCell"/>
</dbReference>
<protein>
    <recommendedName>
        <fullName evidence="4">RING-type E3 ubiquitin transferase</fullName>
        <ecNumber evidence="4">2.3.2.27</ecNumber>
    </recommendedName>
</protein>
<dbReference type="GO" id="GO:0016567">
    <property type="term" value="P:protein ubiquitination"/>
    <property type="evidence" value="ECO:0007669"/>
    <property type="project" value="InterPro"/>
</dbReference>
<keyword evidence="10" id="KW-0862">Zinc</keyword>
<dbReference type="Gene3D" id="3.30.40.10">
    <property type="entry name" value="Zinc/RING finger domain, C3HC4 (zinc finger)"/>
    <property type="match status" value="1"/>
</dbReference>
<evidence type="ECO:0000256" key="5">
    <source>
        <dbReference type="ARBA" id="ARBA00022679"/>
    </source>
</evidence>
<comment type="caution">
    <text evidence="17">The sequence shown here is derived from an EMBL/GenBank/DDBJ whole genome shotgun (WGS) entry which is preliminary data.</text>
</comment>
<dbReference type="SUPFAM" id="SSF57850">
    <property type="entry name" value="RING/U-box"/>
    <property type="match status" value="1"/>
</dbReference>
<keyword evidence="9" id="KW-0833">Ubl conjugation pathway</keyword>
<sequence length="334" mass="37428">MEFNSRVAFDFVQASPLLTIKLMQLSEVETEDTLETPQVNVTEAAEEYNYDPGTRVKYRSLREVERRLNGEIFSPRTSALAVRNYPKTSSIRLSQSSLSRKMVIYGGKCLPSEDQLCGADLLTIPCIVMWKASLLHMWMGLDPSLLKTIPVVLFNHKEFKDGLECAVCLCDVTEGENARLLPKCNHGFHVYCIDMWFQSHSTCPLCRNPVSIISEEPVLEEENLVTIEVANFPTNVLFWGNETQVSTLGTSLEESLQGPPSPPVASSSSTLLACTSDRTCVGLVIDIPRPINEVEEEHKSPMPTRLRSLKRLLSRDRRANPSSPRNVDVEQGVR</sequence>
<evidence type="ECO:0000259" key="16">
    <source>
        <dbReference type="PROSITE" id="PS50089"/>
    </source>
</evidence>
<dbReference type="InterPro" id="IPR044600">
    <property type="entry name" value="ATL1/ATL16-like"/>
</dbReference>
<evidence type="ECO:0000256" key="7">
    <source>
        <dbReference type="ARBA" id="ARBA00022723"/>
    </source>
</evidence>
<dbReference type="Pfam" id="PF13639">
    <property type="entry name" value="zf-RING_2"/>
    <property type="match status" value="1"/>
</dbReference>
<dbReference type="Proteomes" id="UP001152561">
    <property type="component" value="Unassembled WGS sequence"/>
</dbReference>
<evidence type="ECO:0000313" key="17">
    <source>
        <dbReference type="EMBL" id="KAJ8560140.1"/>
    </source>
</evidence>
<evidence type="ECO:0000256" key="2">
    <source>
        <dbReference type="ARBA" id="ARBA00004167"/>
    </source>
</evidence>
<evidence type="ECO:0000313" key="18">
    <source>
        <dbReference type="Proteomes" id="UP001152561"/>
    </source>
</evidence>
<dbReference type="EC" id="2.3.2.27" evidence="4"/>
<keyword evidence="8 14" id="KW-0863">Zinc-finger</keyword>
<dbReference type="FunFam" id="3.30.40.10:FF:000475">
    <property type="entry name" value="RING-H2 finger protein ATL3"/>
    <property type="match status" value="1"/>
</dbReference>
<organism evidence="17 18">
    <name type="scientific">Anisodus acutangulus</name>
    <dbReference type="NCBI Taxonomy" id="402998"/>
    <lineage>
        <taxon>Eukaryota</taxon>
        <taxon>Viridiplantae</taxon>
        <taxon>Streptophyta</taxon>
        <taxon>Embryophyta</taxon>
        <taxon>Tracheophyta</taxon>
        <taxon>Spermatophyta</taxon>
        <taxon>Magnoliopsida</taxon>
        <taxon>eudicotyledons</taxon>
        <taxon>Gunneridae</taxon>
        <taxon>Pentapetalae</taxon>
        <taxon>asterids</taxon>
        <taxon>lamiids</taxon>
        <taxon>Solanales</taxon>
        <taxon>Solanaceae</taxon>
        <taxon>Solanoideae</taxon>
        <taxon>Hyoscyameae</taxon>
        <taxon>Anisodus</taxon>
    </lineage>
</organism>
<keyword evidence="6" id="KW-0812">Transmembrane</keyword>
<evidence type="ECO:0000256" key="8">
    <source>
        <dbReference type="ARBA" id="ARBA00022771"/>
    </source>
</evidence>
<comment type="subcellular location">
    <subcellularLocation>
        <location evidence="2">Membrane</location>
        <topology evidence="2">Single-pass membrane protein</topology>
    </subcellularLocation>
</comment>
<evidence type="ECO:0000256" key="3">
    <source>
        <dbReference type="ARBA" id="ARBA00004906"/>
    </source>
</evidence>
<dbReference type="InterPro" id="IPR001841">
    <property type="entry name" value="Znf_RING"/>
</dbReference>
<evidence type="ECO:0000256" key="11">
    <source>
        <dbReference type="ARBA" id="ARBA00022989"/>
    </source>
</evidence>
<evidence type="ECO:0000256" key="15">
    <source>
        <dbReference type="SAM" id="MobiDB-lite"/>
    </source>
</evidence>
<evidence type="ECO:0000256" key="4">
    <source>
        <dbReference type="ARBA" id="ARBA00012483"/>
    </source>
</evidence>
<feature type="region of interest" description="Disordered" evidence="15">
    <location>
        <begin position="295"/>
        <end position="334"/>
    </location>
</feature>
<keyword evidence="18" id="KW-1185">Reference proteome</keyword>
<name>A0A9Q1MH25_9SOLA</name>
<dbReference type="OrthoDB" id="8062037at2759"/>
<evidence type="ECO:0000256" key="9">
    <source>
        <dbReference type="ARBA" id="ARBA00022786"/>
    </source>
</evidence>
<dbReference type="AlphaFoldDB" id="A0A9Q1MH25"/>
<evidence type="ECO:0000256" key="14">
    <source>
        <dbReference type="PROSITE-ProRule" id="PRU00175"/>
    </source>
</evidence>
<comment type="catalytic activity">
    <reaction evidence="1">
        <text>S-ubiquitinyl-[E2 ubiquitin-conjugating enzyme]-L-cysteine + [acceptor protein]-L-lysine = [E2 ubiquitin-conjugating enzyme]-L-cysteine + N(6)-ubiquitinyl-[acceptor protein]-L-lysine.</text>
        <dbReference type="EC" id="2.3.2.27"/>
    </reaction>
</comment>
<dbReference type="PROSITE" id="PS50089">
    <property type="entry name" value="ZF_RING_2"/>
    <property type="match status" value="1"/>
</dbReference>
<dbReference type="PANTHER" id="PTHR46913:SF1">
    <property type="entry name" value="RING-H2 FINGER PROTEIN ATL16"/>
    <property type="match status" value="1"/>
</dbReference>
<evidence type="ECO:0000256" key="13">
    <source>
        <dbReference type="ARBA" id="ARBA00024209"/>
    </source>
</evidence>
<dbReference type="GO" id="GO:0008270">
    <property type="term" value="F:zinc ion binding"/>
    <property type="evidence" value="ECO:0007669"/>
    <property type="project" value="UniProtKB-KW"/>
</dbReference>
<feature type="domain" description="RING-type" evidence="16">
    <location>
        <begin position="165"/>
        <end position="207"/>
    </location>
</feature>
<dbReference type="PANTHER" id="PTHR46913">
    <property type="entry name" value="RING-H2 FINGER PROTEIN ATL16"/>
    <property type="match status" value="1"/>
</dbReference>
<evidence type="ECO:0000256" key="6">
    <source>
        <dbReference type="ARBA" id="ARBA00022692"/>
    </source>
</evidence>
<keyword evidence="7" id="KW-0479">Metal-binding</keyword>
<accession>A0A9Q1MH25</accession>